<feature type="region of interest" description="Disordered" evidence="1">
    <location>
        <begin position="92"/>
        <end position="174"/>
    </location>
</feature>
<dbReference type="AlphaFoldDB" id="A0A501PZ85"/>
<dbReference type="RefSeq" id="WP_140002455.1">
    <property type="nucleotide sequence ID" value="NZ_VFJE01000056.1"/>
</dbReference>
<feature type="compositionally biased region" description="Low complexity" evidence="1">
    <location>
        <begin position="112"/>
        <end position="125"/>
    </location>
</feature>
<reference evidence="4 5" key="1">
    <citation type="submission" date="2019-06" db="EMBL/GenBank/DDBJ databases">
        <title>Flavobacterium sp. MaA-Y11 from geoumgang.</title>
        <authorList>
            <person name="Jeong S."/>
        </authorList>
    </citation>
    <scope>NUCLEOTIDE SEQUENCE [LARGE SCALE GENOMIC DNA]</scope>
    <source>
        <strain evidence="4 5">MaA-Y11</strain>
    </source>
</reference>
<evidence type="ECO:0000313" key="5">
    <source>
        <dbReference type="Proteomes" id="UP000319175"/>
    </source>
</evidence>
<proteinExistence type="predicted"/>
<sequence length="283" mass="30580">MSNLNIFSQSWNENVFEGRNKEYGAYQLRQENPKTTLKALFFGTLACASLVSIPIISNMLTNKDSAGGIFCPHVLPPAVYVNLGDKPKIEPEKAIGTIPEPEKSSEKQVKHTTPTITDNQTTPQDVATIDPNKNIKTGDSDNPGDDQGAVALGNSSPDGKGTEPTFGNTGNSTDNGDGIFINAGLQSSPEFPGGIKNFLALVGKNFRLPEIGEKATMKVFVYFVVEKDGTLTNIKVIRDPGYGLGAEAIRVLKSIKTKWKPGIQNDKPVRTAYNLPITVEIKN</sequence>
<keyword evidence="2" id="KW-1133">Transmembrane helix</keyword>
<dbReference type="Proteomes" id="UP000319175">
    <property type="component" value="Unassembled WGS sequence"/>
</dbReference>
<keyword evidence="2" id="KW-0472">Membrane</keyword>
<dbReference type="PANTHER" id="PTHR33446:SF2">
    <property type="entry name" value="PROTEIN TONB"/>
    <property type="match status" value="1"/>
</dbReference>
<dbReference type="InterPro" id="IPR037682">
    <property type="entry name" value="TonB_C"/>
</dbReference>
<dbReference type="PANTHER" id="PTHR33446">
    <property type="entry name" value="PROTEIN TONB-RELATED"/>
    <property type="match status" value="1"/>
</dbReference>
<organism evidence="4 5">
    <name type="scientific">Flavobacterium microcysteis</name>
    <dbReference type="NCBI Taxonomy" id="2596891"/>
    <lineage>
        <taxon>Bacteria</taxon>
        <taxon>Pseudomonadati</taxon>
        <taxon>Bacteroidota</taxon>
        <taxon>Flavobacteriia</taxon>
        <taxon>Flavobacteriales</taxon>
        <taxon>Flavobacteriaceae</taxon>
        <taxon>Flavobacterium</taxon>
    </lineage>
</organism>
<dbReference type="GO" id="GO:0055085">
    <property type="term" value="P:transmembrane transport"/>
    <property type="evidence" value="ECO:0007669"/>
    <property type="project" value="InterPro"/>
</dbReference>
<dbReference type="GO" id="GO:0098797">
    <property type="term" value="C:plasma membrane protein complex"/>
    <property type="evidence" value="ECO:0007669"/>
    <property type="project" value="TreeGrafter"/>
</dbReference>
<dbReference type="EMBL" id="VFJE01000056">
    <property type="protein sequence ID" value="TPD65879.1"/>
    <property type="molecule type" value="Genomic_DNA"/>
</dbReference>
<gene>
    <name evidence="4" type="ORF">FJA49_17015</name>
</gene>
<dbReference type="SUPFAM" id="SSF74653">
    <property type="entry name" value="TolA/TonB C-terminal domain"/>
    <property type="match status" value="1"/>
</dbReference>
<evidence type="ECO:0000313" key="4">
    <source>
        <dbReference type="EMBL" id="TPD65879.1"/>
    </source>
</evidence>
<dbReference type="GO" id="GO:0031992">
    <property type="term" value="F:energy transducer activity"/>
    <property type="evidence" value="ECO:0007669"/>
    <property type="project" value="TreeGrafter"/>
</dbReference>
<evidence type="ECO:0000259" key="3">
    <source>
        <dbReference type="Pfam" id="PF03544"/>
    </source>
</evidence>
<keyword evidence="2" id="KW-0812">Transmembrane</keyword>
<dbReference type="Pfam" id="PF03544">
    <property type="entry name" value="TonB_C"/>
    <property type="match status" value="1"/>
</dbReference>
<dbReference type="Gene3D" id="3.30.1150.10">
    <property type="match status" value="1"/>
</dbReference>
<accession>A0A501PZ85</accession>
<name>A0A501PZ85_9FLAO</name>
<keyword evidence="5" id="KW-1185">Reference proteome</keyword>
<dbReference type="InterPro" id="IPR051045">
    <property type="entry name" value="TonB-dependent_transducer"/>
</dbReference>
<feature type="transmembrane region" description="Helical" evidence="2">
    <location>
        <begin position="39"/>
        <end position="60"/>
    </location>
</feature>
<feature type="domain" description="TonB C-terminal" evidence="3">
    <location>
        <begin position="218"/>
        <end position="277"/>
    </location>
</feature>
<protein>
    <submittedName>
        <fullName evidence="4">Energy transducer TonB</fullName>
    </submittedName>
</protein>
<comment type="caution">
    <text evidence="4">The sequence shown here is derived from an EMBL/GenBank/DDBJ whole genome shotgun (WGS) entry which is preliminary data.</text>
</comment>
<evidence type="ECO:0000256" key="1">
    <source>
        <dbReference type="SAM" id="MobiDB-lite"/>
    </source>
</evidence>
<evidence type="ECO:0000256" key="2">
    <source>
        <dbReference type="SAM" id="Phobius"/>
    </source>
</evidence>
<feature type="compositionally biased region" description="Basic and acidic residues" evidence="1">
    <location>
        <begin position="100"/>
        <end position="109"/>
    </location>
</feature>
<dbReference type="OrthoDB" id="1095452at2"/>
<reference evidence="4 5" key="2">
    <citation type="submission" date="2019-06" db="EMBL/GenBank/DDBJ databases">
        <authorList>
            <person name="Seo Y."/>
        </authorList>
    </citation>
    <scope>NUCLEOTIDE SEQUENCE [LARGE SCALE GENOMIC DNA]</scope>
    <source>
        <strain evidence="4 5">MaA-Y11</strain>
    </source>
</reference>